<dbReference type="KEGG" id="npv:OHM77_07510"/>
<sequence length="465" mass="52270">MNDHISSTHQKALRINGDARCYGAFAEIGAGQEVARWFFQVGSASSTVAKTISAYDMAVSDALYGPAERYVSRQRLQSMLGYEFDQLLRRLDHARGKDQTFFAFADTVATRKESGDGWMGIRFQGQPREVPSEILMHVRMLDKEPIRQQEALGVIGVNLVYGAFYLREQPEALIRSLLDNLTWERVEVDTIRFSGPAFSGVDNRVMALQLVEQDLTEAAMFTAEGEAVQWAEVLYKKPVLALRGSFHPVTRSTLDVLERAHECFVREPELNGEAPVVLMEMTLRHLTTGNAIDYTDFLQRADMLRALGHTVLISNFRRFHRLALYLARYTDRPLGLAIGASKLDEIFDESFYNETEGGLLGGLGQLFKNPTRLYVYPHIDPASGQVTTAENFEIAPHLRHLYAHLLQNRFIVGVEPSERSLLSIRQQDVLQKIRSGDPSWENLVPPPLVALIKRDGLLGCCGPVT</sequence>
<protein>
    <recommendedName>
        <fullName evidence="2">TonB-dependent receptor</fullName>
    </recommendedName>
</protein>
<dbReference type="Proteomes" id="UP001234916">
    <property type="component" value="Chromosome"/>
</dbReference>
<evidence type="ECO:0000313" key="1">
    <source>
        <dbReference type="EMBL" id="WIM04557.1"/>
    </source>
</evidence>
<organism evidence="1">
    <name type="scientific">Candidatus Nitricoxidivorans perseverans</name>
    <dbReference type="NCBI Taxonomy" id="2975601"/>
    <lineage>
        <taxon>Bacteria</taxon>
        <taxon>Pseudomonadati</taxon>
        <taxon>Pseudomonadota</taxon>
        <taxon>Betaproteobacteria</taxon>
        <taxon>Nitrosomonadales</taxon>
        <taxon>Sterolibacteriaceae</taxon>
        <taxon>Candidatus Nitricoxidivorans</taxon>
    </lineage>
</organism>
<reference evidence="1" key="1">
    <citation type="journal article" date="2023" name="Nat. Microbiol.">
        <title>Enrichment and characterization of a nitric oxide-reducing microbial community in a continuous bioreactor.</title>
        <authorList>
            <person name="Garrido-Amador P."/>
            <person name="Stortenbeker N."/>
            <person name="Wessels H.J.C.T."/>
            <person name="Speth D.R."/>
            <person name="Garcia-Heredia I."/>
            <person name="Kartal B."/>
        </authorList>
    </citation>
    <scope>NUCLEOTIDE SEQUENCE</scope>
    <source>
        <strain evidence="1">MAG1</strain>
    </source>
</reference>
<dbReference type="EMBL" id="CP107246">
    <property type="protein sequence ID" value="WIM04557.1"/>
    <property type="molecule type" value="Genomic_DNA"/>
</dbReference>
<proteinExistence type="predicted"/>
<gene>
    <name evidence="1" type="ORF">OHM77_07510</name>
</gene>
<evidence type="ECO:0008006" key="2">
    <source>
        <dbReference type="Google" id="ProtNLM"/>
    </source>
</evidence>
<dbReference type="AlphaFoldDB" id="A0AA49IRF2"/>
<name>A0AA49IRF2_9PROT</name>
<accession>A0AA49IRF2</accession>